<evidence type="ECO:0000256" key="3">
    <source>
        <dbReference type="SAM" id="Coils"/>
    </source>
</evidence>
<organism evidence="6 7">
    <name type="scientific">Meloidogyne incognita</name>
    <name type="common">Southern root-knot nematode worm</name>
    <name type="synonym">Oxyuris incognita</name>
    <dbReference type="NCBI Taxonomy" id="6306"/>
    <lineage>
        <taxon>Eukaryota</taxon>
        <taxon>Metazoa</taxon>
        <taxon>Ecdysozoa</taxon>
        <taxon>Nematoda</taxon>
        <taxon>Chromadorea</taxon>
        <taxon>Rhabditida</taxon>
        <taxon>Tylenchina</taxon>
        <taxon>Tylenchomorpha</taxon>
        <taxon>Tylenchoidea</taxon>
        <taxon>Meloidogynidae</taxon>
        <taxon>Meloidogyninae</taxon>
        <taxon>Meloidogyne</taxon>
        <taxon>Meloidogyne incognita group</taxon>
    </lineage>
</organism>
<sequence length="3224" mass="376137">MQKKNITSRNKSKKENNLKQSLQEENSSLEETTNKKPKSKLKQRLQGLKQRFIRRCCCCHCYPKMIQTGKSSDEECGEAEQRMQRNTFTRWVNHHLEAHSSSSQTQNLIEDMKDGILLCHLLEVLTGDVLPVTTSSGGNVESSNNVVVNKSTSSNLKTIKTLKRAYKLNNLNTALKCLRAKGIKLVNNNVVDLADGNPRIWLGLIWQLILHFQVETGLSMVRRSAWHQIHTNQQPNGGEGTSTGITTTDINHQHPSTSKLPPKKNVEQSLLDWLNREAIRPRQLGLPSGAIVDLDLSWKDGRLLLALLHRFVPALVNREEILEGGDEPEEARQRAQRAIQLARLHLGISPFLDPTELCAPGRLPCRRSLITYISQFLCLYRPPQFNKNVKLEETLTVKNIQKLTTKNENKQQILKCYKNLFEWLRKTVEEGGHLKLSERQRPTVGQFKLFRRLIKKEEWLERRRVLTENVFPALKEVVEKEDLDIFKGQLDNIESIVSSWESKIQFLLSKLGEEMKDLEQWMLEGERLLASSLPLTEDKLLQIEDKGLEEILENLEFTIRRFEEHFKELPNKRLQLALKLEQHKDSEIPSSSLTTSPDDFLLLPEHLLEDLKERIEFQTLLERKIIKEILFIQSRLRIIKASSKLKASLAVWGMRTGSLKETKETLKEYKIMASECKPILQMEHLLNDFKIARDDCISSGETRENMESTEATSLLNSSPKELITTQIEKQINEELGQFIRCEFILIDLLQLWNEFEEFKNLFINLFIIEEGENLKEKEEVIIRKMEVLAEEMDETGNEWIKNAGEPVRRQIVELCDQLITARTTKIILQEEELKKSLFFDQEKKQQQIINGNNKMKEGEEQNNNLSQISLNERKWLNNLEAFGKWLNIMEKEVVQLKKQPLDLDYKKCQTMLVKLRDNCLEHFRLVSKFQLHQFQTEQQAKIANDLCERYKHLMEQFEQMQLPSAHLVPIRRTTTPSETCSVEFRHRLASQLSLASTSSSIGFSSDLDSDLASLNSEVIVAEALSLIKEENLKGENFEEENNVLNNLINKLETENKLEDIPIELIEKEVKHIQIAIDRLHARYYTPKPLEIAKEDVNLLKLFASKVTEQKTQLCQLASSIHQNETLKQRLFKLVASLKREKNSLKRFHKALTTEINQEIELRSNYKQIVERLGDVENFVFEGQMNPLNLKSKENFKKFLQLQIELLKKQCRVVRQYVEISIDGSKCLSPSKQKKIILKLCNSVTTIIQVIDDKWQNETVNKQETEINNNEKNEDLIEVEGPSTSQIKRKNEEINDNKLEKIILLKKSKEIEFNKIGKEEKNGEEGRKKNIEEKIEEEEQIFCEFYFEMKEENEEIEKKIKEVNNLKNIISKKIFEENKKQKNVVKKDDLKIKEKFEEKEEKAIIKQVATSSKYFVVTDPNVEIKVKKINKKEKAKSEPLNEKQLKSEKQTNPRLVEEANIAFDKSTQMKFMLEEMLSGQIQMPSTKEQFKQQIKLIEEINKELKGLKEELKMEEEKSVELIKVLEKVKKLSGEFEVIEKKFVIVFEEFVEVEKRIGRQKEEEKKEKEEERKEKKRRKEEKRKKERERKEEEVGRRRREEENKRIEEERKVEEEEKKEERQRKEEEVGRRRVEENQRIEERRIREEDRKVEEKEKKKGRKEEGEKQMTTEMKKVKGERKNLNKKEEDEMKKKQVGGKKEEDLNQKEENEEYKEGDGRKMKEKVRKRGEDEMTKKKIEEKKKVTKVVDFPQVEEVKSVEFDIKLDKALKSKQEKEDDFIEIISLSKQRKGEKEEENISEALLQVKEEPLNVSLTTTTIAFEMSKEPIHSLVNIYSSGRSDEIKEAPIEAPTSETPINIPETSKQPEMKPKPLETEKKHIGYYEQLTAKSVSKTLERPLDPFSELVKEVTEYPEIEQQMFVSETAKQEEMKPIPLAIEKKHVGRYKDLSQLSIVQEKKPESLLFETCKSTEFNKFQIDKFVNVYSSGRSDEIITSTKMEEQKIIVPSRNQVSETKRQLDIDSMPMEVEKKNVDYYEHLMPSIIEETTKLPSFVEPLKEMIEYLNIEQASHKTVKQTEMKPIPLNVEKKNIKVEGEEKSEEALEEFSSKMFSEAQEEPTINIHSSELIDEEEKLSLQSTKDEVKEAKLEELVRDVRKIGEEEEEKEAKPLGEASEAIEELSSEKEPIHAQKEVIHSSGNIHSSQPSDKIPTTKMTEYPKEPFIYNTNKLNKKVFEEVPLKVENKHIGFYNKLPSIKATEEEEEQTKFRTEQEEELFKEDETYEEFTLNYEPSIQITSIVVPEITKEPIHEVANVYSSGRSDEISTTTTITTEHPKIIESSPVTKIQTELEGVLFGVEKKNIEEEAIEEDKKDLKPKIKEEEEEEEKSFEHSGFCLGDFIGGKKEMRKKKKVKEGKGEKEQELEELQKRRLEKEIEQQPVLEIEEMRKTGMFGESSKNFMEHEGGTLLTVRREDEERKEQKKEVEMSGRLPSFIEPSKEVKRAKITEYPKIEEAVSYETTKRQPEIKSKPLDVEKKNIGYYEYLPSPSFVQEKKPEDPLFETCKSTELDKSKIDQFVNIYSSGRSDEVLRTTTTKMIELPKIIEPSPIQETKIQTELEVVPFGNEKKNIEEETVKEAEEDLKPKLKEEDEEKDEKSFEHSGLCLGDFIEGKKEMRKKKKVKKGKGRGGDENEEVKEVDELQQKKLEKENVAELRPEPLEIENKHVGYYEQLPSLSFVQEMTSEKLLFETYKSTELDKFQIDQFVNIYSSGRSDEIITSTKKIEVASISKVLETKRQLNIDSVPMEVEKKNIGFYENLPSTFYQEKKPKTVESLQFIEPSSGRSDKPQPISKTQQEEIESGIKLNEIMKPKIKEGEEKSFEHPSLCLGDFIEEGKKKEMRKKKKVKKGKGGREEEEEKEVEELQQKDAAEKEIEQQIVLDSEEMKEPGKVEEEEGSLLEEDSLLTKGRVLEEEKKEKEEEEEHNKEMIEMSGRLPSFIEASKEMTEYPKIEEASLISHKTNKQSEMKPIPLDVEKKNMGYYENLIPSIIEDKTKSEKEEILKEALLIDNLPETFKQSELDLMPLQVEKKNVGYYGNLPSPLPVQENKPEEPLLETYKSTELDKSQIDQFVNVYSSGRSDEISTSTKMEEHKIEESFPIQETKIQTELEGVSFSVEKKNIEDETLKDDEKDLKPKLKEGEEEEEKSFEHPSLCLGDFIEEGKKKEMRKKKK</sequence>
<proteinExistence type="predicted"/>
<dbReference type="GO" id="GO:0006997">
    <property type="term" value="P:nucleus organization"/>
    <property type="evidence" value="ECO:0007669"/>
    <property type="project" value="TreeGrafter"/>
</dbReference>
<feature type="compositionally biased region" description="Low complexity" evidence="4">
    <location>
        <begin position="18"/>
        <end position="31"/>
    </location>
</feature>
<feature type="region of interest" description="Disordered" evidence="4">
    <location>
        <begin position="1847"/>
        <end position="1866"/>
    </location>
</feature>
<dbReference type="Gene3D" id="1.10.418.10">
    <property type="entry name" value="Calponin-like domain"/>
    <property type="match status" value="2"/>
</dbReference>
<evidence type="ECO:0000313" key="7">
    <source>
        <dbReference type="WBParaSite" id="Minc3s00090g04239"/>
    </source>
</evidence>
<dbReference type="GO" id="GO:0019894">
    <property type="term" value="F:kinesin binding"/>
    <property type="evidence" value="ECO:0007669"/>
    <property type="project" value="TreeGrafter"/>
</dbReference>
<dbReference type="GO" id="GO:0048471">
    <property type="term" value="C:perinuclear region of cytoplasm"/>
    <property type="evidence" value="ECO:0007669"/>
    <property type="project" value="TreeGrafter"/>
</dbReference>
<feature type="compositionally biased region" description="Basic and acidic residues" evidence="4">
    <location>
        <begin position="2363"/>
        <end position="2375"/>
    </location>
</feature>
<dbReference type="SMART" id="SM00033">
    <property type="entry name" value="CH"/>
    <property type="match status" value="2"/>
</dbReference>
<keyword evidence="1" id="KW-0677">Repeat</keyword>
<feature type="region of interest" description="Disordered" evidence="4">
    <location>
        <begin position="2831"/>
        <end position="2851"/>
    </location>
</feature>
<feature type="coiled-coil region" evidence="3">
    <location>
        <begin position="2404"/>
        <end position="2431"/>
    </location>
</feature>
<feature type="compositionally biased region" description="Basic and acidic residues" evidence="4">
    <location>
        <begin position="1558"/>
        <end position="1571"/>
    </location>
</feature>
<feature type="region of interest" description="Disordered" evidence="4">
    <location>
        <begin position="1"/>
        <end position="44"/>
    </location>
</feature>
<dbReference type="GO" id="GO:0003779">
    <property type="term" value="F:actin binding"/>
    <property type="evidence" value="ECO:0007669"/>
    <property type="project" value="UniProtKB-KW"/>
</dbReference>
<dbReference type="PROSITE" id="PS00019">
    <property type="entry name" value="ACTININ_1"/>
    <property type="match status" value="1"/>
</dbReference>
<keyword evidence="6" id="KW-1185">Reference proteome</keyword>
<protein>
    <submittedName>
        <fullName evidence="7">Calponin-homology (CH) domain-containing protein</fullName>
    </submittedName>
</protein>
<dbReference type="PANTHER" id="PTHR21524:SF5">
    <property type="entry name" value="SPECTRIN REPEAT CONTAINING NUCLEAR ENVELOPE PROTEIN 2"/>
    <property type="match status" value="1"/>
</dbReference>
<feature type="coiled-coil region" evidence="3">
    <location>
        <begin position="1320"/>
        <end position="1372"/>
    </location>
</feature>
<feature type="compositionally biased region" description="Basic and acidic residues" evidence="4">
    <location>
        <begin position="2962"/>
        <end position="2982"/>
    </location>
</feature>
<dbReference type="WBParaSite" id="Minc3s00090g04239">
    <property type="protein sequence ID" value="Minc3s00090g04239"/>
    <property type="gene ID" value="Minc3s00090g04239"/>
</dbReference>
<dbReference type="InterPro" id="IPR036872">
    <property type="entry name" value="CH_dom_sf"/>
</dbReference>
<evidence type="ECO:0000256" key="4">
    <source>
        <dbReference type="SAM" id="MobiDB-lite"/>
    </source>
</evidence>
<feature type="region of interest" description="Disordered" evidence="4">
    <location>
        <begin position="2891"/>
        <end position="2989"/>
    </location>
</feature>
<feature type="compositionally biased region" description="Basic and acidic residues" evidence="4">
    <location>
        <begin position="2177"/>
        <end position="2190"/>
    </location>
</feature>
<feature type="region of interest" description="Disordered" evidence="4">
    <location>
        <begin position="231"/>
        <end position="262"/>
    </location>
</feature>
<dbReference type="PROSITE" id="PS00020">
    <property type="entry name" value="ACTININ_2"/>
    <property type="match status" value="1"/>
</dbReference>
<feature type="compositionally biased region" description="Basic and acidic residues" evidence="4">
    <location>
        <begin position="2915"/>
        <end position="2928"/>
    </location>
</feature>
<feature type="compositionally biased region" description="Basic and acidic residues" evidence="4">
    <location>
        <begin position="3168"/>
        <end position="3191"/>
    </location>
</feature>
<feature type="compositionally biased region" description="Basic residues" evidence="4">
    <location>
        <begin position="1572"/>
        <end position="1585"/>
    </location>
</feature>
<feature type="coiled-coil region" evidence="3">
    <location>
        <begin position="1034"/>
        <end position="1082"/>
    </location>
</feature>
<feature type="compositionally biased region" description="Polar residues" evidence="4">
    <location>
        <begin position="1849"/>
        <end position="1860"/>
    </location>
</feature>
<feature type="region of interest" description="Disordered" evidence="4">
    <location>
        <begin position="2363"/>
        <end position="2385"/>
    </location>
</feature>
<feature type="region of interest" description="Disordered" evidence="4">
    <location>
        <begin position="2625"/>
        <end position="2653"/>
    </location>
</feature>
<feature type="compositionally biased region" description="Basic and acidic residues" evidence="4">
    <location>
        <begin position="1586"/>
        <end position="1633"/>
    </location>
</feature>
<feature type="compositionally biased region" description="Acidic residues" evidence="4">
    <location>
        <begin position="2945"/>
        <end position="2956"/>
    </location>
</feature>
<feature type="region of interest" description="Disordered" evidence="4">
    <location>
        <begin position="2670"/>
        <end position="2695"/>
    </location>
</feature>
<dbReference type="PROSITE" id="PS50021">
    <property type="entry name" value="CH"/>
    <property type="match status" value="2"/>
</dbReference>
<dbReference type="Pfam" id="PF00307">
    <property type="entry name" value="CH"/>
    <property type="match status" value="2"/>
</dbReference>
<feature type="region of interest" description="Disordered" evidence="4">
    <location>
        <begin position="3168"/>
        <end position="3206"/>
    </location>
</feature>
<feature type="region of interest" description="Disordered" evidence="4">
    <location>
        <begin position="2254"/>
        <end position="2274"/>
    </location>
</feature>
<feature type="domain" description="Calponin-homology (CH)" evidence="5">
    <location>
        <begin position="264"/>
        <end position="381"/>
    </location>
</feature>
<feature type="region of interest" description="Disordered" evidence="4">
    <location>
        <begin position="2448"/>
        <end position="2485"/>
    </location>
</feature>
<dbReference type="SUPFAM" id="SSF47576">
    <property type="entry name" value="Calponin-homology domain, CH-domain"/>
    <property type="match status" value="1"/>
</dbReference>
<feature type="region of interest" description="Disordered" evidence="4">
    <location>
        <begin position="3131"/>
        <end position="3154"/>
    </location>
</feature>
<accession>A0A914KRW7</accession>
<feature type="coiled-coil region" evidence="3">
    <location>
        <begin position="1486"/>
        <end position="1523"/>
    </location>
</feature>
<feature type="region of interest" description="Disordered" evidence="4">
    <location>
        <begin position="1558"/>
        <end position="1633"/>
    </location>
</feature>
<evidence type="ECO:0000259" key="5">
    <source>
        <dbReference type="PROSITE" id="PS50021"/>
    </source>
</evidence>
<evidence type="ECO:0000313" key="6">
    <source>
        <dbReference type="Proteomes" id="UP000887563"/>
    </source>
</evidence>
<keyword evidence="2" id="KW-0009">Actin-binding</keyword>
<feature type="compositionally biased region" description="Basic and acidic residues" evidence="4">
    <location>
        <begin position="1645"/>
        <end position="1717"/>
    </location>
</feature>
<feature type="domain" description="Calponin-homology (CH)" evidence="5">
    <location>
        <begin position="82"/>
        <end position="213"/>
    </location>
</feature>
<feature type="compositionally biased region" description="Basic and acidic residues" evidence="4">
    <location>
        <begin position="2156"/>
        <end position="2165"/>
    </location>
</feature>
<feature type="compositionally biased region" description="Basic residues" evidence="4">
    <location>
        <begin position="2670"/>
        <end position="2680"/>
    </location>
</feature>
<feature type="compositionally biased region" description="Polar residues" evidence="4">
    <location>
        <begin position="2192"/>
        <end position="2202"/>
    </location>
</feature>
<dbReference type="InterPro" id="IPR001715">
    <property type="entry name" value="CH_dom"/>
</dbReference>
<dbReference type="GO" id="GO:0007010">
    <property type="term" value="P:cytoskeleton organization"/>
    <property type="evidence" value="ECO:0007669"/>
    <property type="project" value="TreeGrafter"/>
</dbReference>
<feature type="region of interest" description="Disordered" evidence="4">
    <location>
        <begin position="1645"/>
        <end position="1730"/>
    </location>
</feature>
<feature type="compositionally biased region" description="Polar residues" evidence="4">
    <location>
        <begin position="249"/>
        <end position="259"/>
    </location>
</feature>
<dbReference type="InterPro" id="IPR001589">
    <property type="entry name" value="Actinin_actin-bd_CS"/>
</dbReference>
<name>A0A914KRW7_MELIC</name>
<feature type="compositionally biased region" description="Basic residues" evidence="4">
    <location>
        <begin position="2891"/>
        <end position="2903"/>
    </location>
</feature>
<dbReference type="Proteomes" id="UP000887563">
    <property type="component" value="Unplaced"/>
</dbReference>
<keyword evidence="3" id="KW-0175">Coiled coil</keyword>
<evidence type="ECO:0000256" key="2">
    <source>
        <dbReference type="ARBA" id="ARBA00023203"/>
    </source>
</evidence>
<feature type="compositionally biased region" description="Basic and acidic residues" evidence="4">
    <location>
        <begin position="2454"/>
        <end position="2481"/>
    </location>
</feature>
<dbReference type="GO" id="GO:0005635">
    <property type="term" value="C:nuclear envelope"/>
    <property type="evidence" value="ECO:0007669"/>
    <property type="project" value="TreeGrafter"/>
</dbReference>
<reference evidence="7" key="1">
    <citation type="submission" date="2022-11" db="UniProtKB">
        <authorList>
            <consortium name="WormBaseParasite"/>
        </authorList>
    </citation>
    <scope>IDENTIFICATION</scope>
</reference>
<evidence type="ECO:0000256" key="1">
    <source>
        <dbReference type="ARBA" id="ARBA00022737"/>
    </source>
</evidence>
<feature type="region of interest" description="Disordered" evidence="4">
    <location>
        <begin position="2156"/>
        <end position="2209"/>
    </location>
</feature>
<dbReference type="GO" id="GO:0007097">
    <property type="term" value="P:nuclear migration"/>
    <property type="evidence" value="ECO:0007669"/>
    <property type="project" value="TreeGrafter"/>
</dbReference>
<dbReference type="PANTHER" id="PTHR21524">
    <property type="entry name" value="SPECTRIN REPEAT CONTAINING NUCLEAR ENVELOPE PROTEIN 2"/>
    <property type="match status" value="1"/>
</dbReference>